<sequence>MARFLLGAIEKPELARPSLPEILRDTGPQEIGTGLVALIFSASGPLAVILAAAAAGELSAQETSTWIFGAFLGNGLLTALLTWLYRSPQAYFWTIPGTVIVGDSLTRLSFGEVVGAYLATAVLVFLLGWSGLIGRIMELIPHTIVMAMVAGVFLRFGIELVEAAVGSPLVAIPMIALFVGLTMLPRLAALAPPVAVAAVVGTLIAIADGQLADGIFDDGILASPTLTLPEFSPAALAELVVPLAITVVIVQNGQGTAVLRGAGHTQGVNLSAAASGLWSVPQAFLGSSSTCLTGPTNALITSSPLRERHYATALVTASAAIVVGLFAPAATGFMLGMPAAFVSTLAGIAMLTPLRNAFMAGFSGQFSTGALVCFLITASNITLLNISAAFWGIVIGCFIAWALDHYPTRARQN</sequence>
<keyword evidence="1" id="KW-1133">Transmembrane helix</keyword>
<dbReference type="OrthoDB" id="9813854at2"/>
<accession>A0A2U1T8Y4</accession>
<name>A0A2U1T8Y4_9CORY</name>
<feature type="transmembrane region" description="Helical" evidence="1">
    <location>
        <begin position="31"/>
        <end position="54"/>
    </location>
</feature>
<feature type="transmembrane region" description="Helical" evidence="1">
    <location>
        <begin position="114"/>
        <end position="132"/>
    </location>
</feature>
<dbReference type="KEGG" id="cyz:C3B44_09045"/>
<proteinExistence type="predicted"/>
<dbReference type="PANTHER" id="PTHR30199:SF0">
    <property type="entry name" value="INNER MEMBRANE PROTEIN YDCO"/>
    <property type="match status" value="1"/>
</dbReference>
<reference evidence="3" key="1">
    <citation type="submission" date="2018-04" db="EMBL/GenBank/DDBJ databases">
        <authorList>
            <person name="Liu S."/>
            <person name="Wang Z."/>
            <person name="Li J."/>
        </authorList>
    </citation>
    <scope>NUCLEOTIDE SEQUENCE [LARGE SCALE GENOMIC DNA]</scope>
    <source>
        <strain evidence="3">2189</strain>
    </source>
</reference>
<evidence type="ECO:0000313" key="2">
    <source>
        <dbReference type="EMBL" id="PWC02467.1"/>
    </source>
</evidence>
<dbReference type="RefSeq" id="WP_108432087.1">
    <property type="nucleotide sequence ID" value="NZ_CP026947.1"/>
</dbReference>
<keyword evidence="3" id="KW-1185">Reference proteome</keyword>
<dbReference type="EMBL" id="QEEZ01000003">
    <property type="protein sequence ID" value="PWC02467.1"/>
    <property type="molecule type" value="Genomic_DNA"/>
</dbReference>
<feature type="transmembrane region" description="Helical" evidence="1">
    <location>
        <begin position="358"/>
        <end position="377"/>
    </location>
</feature>
<evidence type="ECO:0000256" key="1">
    <source>
        <dbReference type="SAM" id="Phobius"/>
    </source>
</evidence>
<dbReference type="Proteomes" id="UP000244989">
    <property type="component" value="Unassembled WGS sequence"/>
</dbReference>
<feature type="transmembrane region" description="Helical" evidence="1">
    <location>
        <begin position="383"/>
        <end position="403"/>
    </location>
</feature>
<dbReference type="GO" id="GO:0005886">
    <property type="term" value="C:plasma membrane"/>
    <property type="evidence" value="ECO:0007669"/>
    <property type="project" value="TreeGrafter"/>
</dbReference>
<dbReference type="PANTHER" id="PTHR30199">
    <property type="entry name" value="MFS FAMILY TRANSPORTER, PREDICTED SUBSTRATE BENZOATE"/>
    <property type="match status" value="1"/>
</dbReference>
<dbReference type="AlphaFoldDB" id="A0A2U1T8Y4"/>
<feature type="transmembrane region" description="Helical" evidence="1">
    <location>
        <begin position="231"/>
        <end position="250"/>
    </location>
</feature>
<dbReference type="Pfam" id="PF03594">
    <property type="entry name" value="BenE"/>
    <property type="match status" value="1"/>
</dbReference>
<organism evidence="2 3">
    <name type="scientific">Corynebacterium yudongzhengii</name>
    <dbReference type="NCBI Taxonomy" id="2080740"/>
    <lineage>
        <taxon>Bacteria</taxon>
        <taxon>Bacillati</taxon>
        <taxon>Actinomycetota</taxon>
        <taxon>Actinomycetes</taxon>
        <taxon>Mycobacteriales</taxon>
        <taxon>Corynebacteriaceae</taxon>
        <taxon>Corynebacterium</taxon>
    </lineage>
</organism>
<feature type="transmembrane region" description="Helical" evidence="1">
    <location>
        <begin position="66"/>
        <end position="85"/>
    </location>
</feature>
<dbReference type="InterPro" id="IPR004711">
    <property type="entry name" value="Benzoate_Transporter"/>
</dbReference>
<feature type="transmembrane region" description="Helical" evidence="1">
    <location>
        <begin position="164"/>
        <end position="184"/>
    </location>
</feature>
<evidence type="ECO:0000313" key="3">
    <source>
        <dbReference type="Proteomes" id="UP000244989"/>
    </source>
</evidence>
<gene>
    <name evidence="2" type="ORF">DF222_02225</name>
</gene>
<comment type="caution">
    <text evidence="2">The sequence shown here is derived from an EMBL/GenBank/DDBJ whole genome shotgun (WGS) entry which is preliminary data.</text>
</comment>
<feature type="transmembrane region" description="Helical" evidence="1">
    <location>
        <begin position="139"/>
        <end position="158"/>
    </location>
</feature>
<keyword evidence="1" id="KW-0472">Membrane</keyword>
<keyword evidence="1" id="KW-0812">Transmembrane</keyword>
<protein>
    <submittedName>
        <fullName evidence="2">Benzoate transporter</fullName>
    </submittedName>
</protein>
<feature type="transmembrane region" description="Helical" evidence="1">
    <location>
        <begin position="191"/>
        <end position="211"/>
    </location>
</feature>
<dbReference type="GO" id="GO:0042925">
    <property type="term" value="F:benzoate transmembrane transporter activity"/>
    <property type="evidence" value="ECO:0007669"/>
    <property type="project" value="InterPro"/>
</dbReference>